<accession>A0ABT5CCQ6</accession>
<dbReference type="RefSeq" id="WP_272102351.1">
    <property type="nucleotide sequence ID" value="NZ_JAQNDK010000005.1"/>
</dbReference>
<proteinExistence type="predicted"/>
<dbReference type="EMBL" id="JAQNDK010000005">
    <property type="protein sequence ID" value="MDC0684227.1"/>
    <property type="molecule type" value="Genomic_DNA"/>
</dbReference>
<dbReference type="Proteomes" id="UP001217485">
    <property type="component" value="Unassembled WGS sequence"/>
</dbReference>
<dbReference type="SUPFAM" id="SSF56112">
    <property type="entry name" value="Protein kinase-like (PK-like)"/>
    <property type="match status" value="1"/>
</dbReference>
<protein>
    <recommendedName>
        <fullName evidence="3">Protein kinase domain-containing protein</fullName>
    </recommendedName>
</protein>
<name>A0ABT5CCQ6_9BACT</name>
<evidence type="ECO:0000313" key="1">
    <source>
        <dbReference type="EMBL" id="MDC0684227.1"/>
    </source>
</evidence>
<sequence>MRLPEEMRAPCLYTISGTLHEGGRTRLLRAVRNADGRPVILKVVDPRSGCSQDIERLRREYTMGKTLRHEAFVEPLALETFEGCRRSSWRISAASRSIASSSSMRP</sequence>
<organism evidence="1 2">
    <name type="scientific">Sorangium atrum</name>
    <dbReference type="NCBI Taxonomy" id="2995308"/>
    <lineage>
        <taxon>Bacteria</taxon>
        <taxon>Pseudomonadati</taxon>
        <taxon>Myxococcota</taxon>
        <taxon>Polyangia</taxon>
        <taxon>Polyangiales</taxon>
        <taxon>Polyangiaceae</taxon>
        <taxon>Sorangium</taxon>
    </lineage>
</organism>
<dbReference type="Gene3D" id="3.30.200.20">
    <property type="entry name" value="Phosphorylase Kinase, domain 1"/>
    <property type="match status" value="1"/>
</dbReference>
<keyword evidence="2" id="KW-1185">Reference proteome</keyword>
<evidence type="ECO:0008006" key="3">
    <source>
        <dbReference type="Google" id="ProtNLM"/>
    </source>
</evidence>
<evidence type="ECO:0000313" key="2">
    <source>
        <dbReference type="Proteomes" id="UP001217485"/>
    </source>
</evidence>
<reference evidence="1 2" key="1">
    <citation type="submission" date="2023-01" db="EMBL/GenBank/DDBJ databases">
        <title>Minimal conservation of predation-associated metabolite biosynthetic gene clusters underscores biosynthetic potential of Myxococcota including descriptions for ten novel species: Archangium lansinium sp. nov., Myxococcus landrumus sp. nov., Nannocystis bai.</title>
        <authorList>
            <person name="Ahearne A."/>
            <person name="Stevens C."/>
            <person name="Dowd S."/>
        </authorList>
    </citation>
    <scope>NUCLEOTIDE SEQUENCE [LARGE SCALE GENOMIC DNA]</scope>
    <source>
        <strain evidence="1 2">WIWO2</strain>
    </source>
</reference>
<gene>
    <name evidence="1" type="ORF">POL72_41275</name>
</gene>
<comment type="caution">
    <text evidence="1">The sequence shown here is derived from an EMBL/GenBank/DDBJ whole genome shotgun (WGS) entry which is preliminary data.</text>
</comment>
<dbReference type="InterPro" id="IPR011009">
    <property type="entry name" value="Kinase-like_dom_sf"/>
</dbReference>